<name>A0A2G5T002_9PELO</name>
<keyword evidence="3" id="KW-0964">Secreted</keyword>
<evidence type="ECO:0000256" key="5">
    <source>
        <dbReference type="SAM" id="SignalP"/>
    </source>
</evidence>
<dbReference type="Gene3D" id="2.60.40.3330">
    <property type="match status" value="1"/>
</dbReference>
<dbReference type="GO" id="GO:0009986">
    <property type="term" value="C:cell surface"/>
    <property type="evidence" value="ECO:0007669"/>
    <property type="project" value="InterPro"/>
</dbReference>
<keyword evidence="4 5" id="KW-0732">Signal</keyword>
<dbReference type="InterPro" id="IPR038479">
    <property type="entry name" value="Transthyretin-like_sf"/>
</dbReference>
<feature type="chain" id="PRO_5013673823" description="ZP domain-containing protein" evidence="5">
    <location>
        <begin position="16"/>
        <end position="135"/>
    </location>
</feature>
<dbReference type="Proteomes" id="UP000230233">
    <property type="component" value="Chromosome X"/>
</dbReference>
<evidence type="ECO:0000256" key="3">
    <source>
        <dbReference type="ARBA" id="ARBA00022525"/>
    </source>
</evidence>
<feature type="signal peptide" evidence="5">
    <location>
        <begin position="1"/>
        <end position="15"/>
    </location>
</feature>
<protein>
    <recommendedName>
        <fullName evidence="8">ZP domain-containing protein</fullName>
    </recommendedName>
</protein>
<comment type="caution">
    <text evidence="6">The sequence shown here is derived from an EMBL/GenBank/DDBJ whole genome shotgun (WGS) entry which is preliminary data.</text>
</comment>
<evidence type="ECO:0000313" key="6">
    <source>
        <dbReference type="EMBL" id="PIC20426.1"/>
    </source>
</evidence>
<evidence type="ECO:0000256" key="4">
    <source>
        <dbReference type="ARBA" id="ARBA00022729"/>
    </source>
</evidence>
<dbReference type="Pfam" id="PF01060">
    <property type="entry name" value="TTR-52"/>
    <property type="match status" value="1"/>
</dbReference>
<dbReference type="PANTHER" id="PTHR21700:SF38">
    <property type="entry name" value="TRANSTHYRETIN-RELATED FAMILY DOMAIN-RELATED"/>
    <property type="match status" value="1"/>
</dbReference>
<comment type="similarity">
    <text evidence="2">Belongs to the nematode transthyretin-like family.</text>
</comment>
<evidence type="ECO:0000313" key="7">
    <source>
        <dbReference type="Proteomes" id="UP000230233"/>
    </source>
</evidence>
<evidence type="ECO:0008006" key="8">
    <source>
        <dbReference type="Google" id="ProtNLM"/>
    </source>
</evidence>
<evidence type="ECO:0000256" key="1">
    <source>
        <dbReference type="ARBA" id="ARBA00004613"/>
    </source>
</evidence>
<dbReference type="OrthoDB" id="5824632at2759"/>
<proteinExistence type="inferred from homology"/>
<accession>A0A2G5T002</accession>
<dbReference type="GO" id="GO:0005576">
    <property type="term" value="C:extracellular region"/>
    <property type="evidence" value="ECO:0007669"/>
    <property type="project" value="UniProtKB-SubCell"/>
</dbReference>
<keyword evidence="7" id="KW-1185">Reference proteome</keyword>
<dbReference type="AlphaFoldDB" id="A0A2G5T002"/>
<evidence type="ECO:0000256" key="2">
    <source>
        <dbReference type="ARBA" id="ARBA00010112"/>
    </source>
</evidence>
<organism evidence="6 7">
    <name type="scientific">Caenorhabditis nigoni</name>
    <dbReference type="NCBI Taxonomy" id="1611254"/>
    <lineage>
        <taxon>Eukaryota</taxon>
        <taxon>Metazoa</taxon>
        <taxon>Ecdysozoa</taxon>
        <taxon>Nematoda</taxon>
        <taxon>Chromadorea</taxon>
        <taxon>Rhabditida</taxon>
        <taxon>Rhabditina</taxon>
        <taxon>Rhabditomorpha</taxon>
        <taxon>Rhabditoidea</taxon>
        <taxon>Rhabditidae</taxon>
        <taxon>Peloderinae</taxon>
        <taxon>Caenorhabditis</taxon>
    </lineage>
</organism>
<comment type="subcellular location">
    <subcellularLocation>
        <location evidence="1">Secreted</location>
    </subcellularLocation>
</comment>
<gene>
    <name evidence="6" type="primary">Cni-ttr-34</name>
    <name evidence="6" type="synonym">Cnig_chr_X.g25632</name>
    <name evidence="6" type="ORF">B9Z55_025632</name>
</gene>
<dbReference type="PANTHER" id="PTHR21700">
    <property type="entry name" value="TRANSTHYRETIN-LIKE FAMILY PROTEIN-RELATED"/>
    <property type="match status" value="1"/>
</dbReference>
<dbReference type="EMBL" id="PDUG01000006">
    <property type="protein sequence ID" value="PIC20426.1"/>
    <property type="molecule type" value="Genomic_DNA"/>
</dbReference>
<sequence>MFYLVFLALIVYGAAETTSVRGSVHCGLKKSPPPLVMLMEEDFSNVFLLDWFDTDDFLDETRVEYGEHFTLDGSEIEIFSTEPYLLIIHSCFGAPRQDVVDLSNFAPNPLGIIHLGHIVLTDTGYTMDPKQQRIH</sequence>
<dbReference type="InterPro" id="IPR001534">
    <property type="entry name" value="Transthyretin-like"/>
</dbReference>
<reference evidence="7" key="1">
    <citation type="submission" date="2017-10" db="EMBL/GenBank/DDBJ databases">
        <title>Rapid genome shrinkage in a self-fertile nematode reveals novel sperm competition proteins.</title>
        <authorList>
            <person name="Yin D."/>
            <person name="Schwarz E.M."/>
            <person name="Thomas C.G."/>
            <person name="Felde R.L."/>
            <person name="Korf I.F."/>
            <person name="Cutter A.D."/>
            <person name="Schartner C.M."/>
            <person name="Ralston E.J."/>
            <person name="Meyer B.J."/>
            <person name="Haag E.S."/>
        </authorList>
    </citation>
    <scope>NUCLEOTIDE SEQUENCE [LARGE SCALE GENOMIC DNA]</scope>
    <source>
        <strain evidence="7">JU1422</strain>
    </source>
</reference>